<name>A0A2N1M7B1_9GLOM</name>
<comment type="caution">
    <text evidence="1">The sequence shown here is derived from an EMBL/GenBank/DDBJ whole genome shotgun (WGS) entry which is preliminary data.</text>
</comment>
<organism evidence="1 2">
    <name type="scientific">Rhizophagus irregularis</name>
    <dbReference type="NCBI Taxonomy" id="588596"/>
    <lineage>
        <taxon>Eukaryota</taxon>
        <taxon>Fungi</taxon>
        <taxon>Fungi incertae sedis</taxon>
        <taxon>Mucoromycota</taxon>
        <taxon>Glomeromycotina</taxon>
        <taxon>Glomeromycetes</taxon>
        <taxon>Glomerales</taxon>
        <taxon>Glomeraceae</taxon>
        <taxon>Rhizophagus</taxon>
    </lineage>
</organism>
<evidence type="ECO:0000313" key="1">
    <source>
        <dbReference type="EMBL" id="PKK57526.1"/>
    </source>
</evidence>
<sequence length="147" mass="17294">MQLKNIVENPYHFFENELLKKLCYAKFIEADISSKGINDFSLSKALKYINFKAEFLHFINDMKQIRIFMIFSRYLNSSNIAFDIQSTLVITNSRIQTIHIAETSIKLDRILDFQRVQKSREKVSATSIVQLQLRYKIIVKILRDLIG</sequence>
<accession>A0A2N1M7B1</accession>
<reference evidence="1 2" key="2">
    <citation type="submission" date="2017-10" db="EMBL/GenBank/DDBJ databases">
        <title>Extensive intraspecific genome diversity in a model arbuscular mycorrhizal fungus.</title>
        <authorList>
            <person name="Chen E.C.H."/>
            <person name="Morin E."/>
            <person name="Baudet D."/>
            <person name="Noel J."/>
            <person name="Ndikumana S."/>
            <person name="Charron P."/>
            <person name="St-Onge C."/>
            <person name="Giorgi J."/>
            <person name="Grigoriev I.V."/>
            <person name="Roux C."/>
            <person name="Martin F.M."/>
            <person name="Corradi N."/>
        </authorList>
    </citation>
    <scope>NUCLEOTIDE SEQUENCE [LARGE SCALE GENOMIC DNA]</scope>
    <source>
        <strain evidence="1 2">C2</strain>
    </source>
</reference>
<reference evidence="1 2" key="1">
    <citation type="submission" date="2016-04" db="EMBL/GenBank/DDBJ databases">
        <title>Genome analyses suggest a sexual origin of heterokaryosis in a supposedly ancient asexual fungus.</title>
        <authorList>
            <person name="Ropars J."/>
            <person name="Sedzielewska K."/>
            <person name="Noel J."/>
            <person name="Charron P."/>
            <person name="Farinelli L."/>
            <person name="Marton T."/>
            <person name="Kruger M."/>
            <person name="Pelin A."/>
            <person name="Brachmann A."/>
            <person name="Corradi N."/>
        </authorList>
    </citation>
    <scope>NUCLEOTIDE SEQUENCE [LARGE SCALE GENOMIC DNA]</scope>
    <source>
        <strain evidence="1 2">C2</strain>
    </source>
</reference>
<proteinExistence type="predicted"/>
<dbReference type="AlphaFoldDB" id="A0A2N1M7B1"/>
<protein>
    <submittedName>
        <fullName evidence="1">Uncharacterized protein</fullName>
    </submittedName>
</protein>
<evidence type="ECO:0000313" key="2">
    <source>
        <dbReference type="Proteomes" id="UP000233469"/>
    </source>
</evidence>
<gene>
    <name evidence="1" type="ORF">RhiirC2_797865</name>
</gene>
<dbReference type="Proteomes" id="UP000233469">
    <property type="component" value="Unassembled WGS sequence"/>
</dbReference>
<dbReference type="EMBL" id="LLXL01004308">
    <property type="protein sequence ID" value="PKK57526.1"/>
    <property type="molecule type" value="Genomic_DNA"/>
</dbReference>